<name>A0A8J6AZI6_9EUKA</name>
<evidence type="ECO:0000256" key="3">
    <source>
        <dbReference type="ARBA" id="ARBA00022679"/>
    </source>
</evidence>
<evidence type="ECO:0000256" key="1">
    <source>
        <dbReference type="ARBA" id="ARBA00006485"/>
    </source>
</evidence>
<dbReference type="InterPro" id="IPR000719">
    <property type="entry name" value="Prot_kinase_dom"/>
</dbReference>
<dbReference type="PANTHER" id="PTHR24056:SF546">
    <property type="entry name" value="CYCLIN-DEPENDENT KINASE 12"/>
    <property type="match status" value="1"/>
</dbReference>
<dbReference type="GO" id="GO:0000307">
    <property type="term" value="C:cyclin-dependent protein kinase holoenzyme complex"/>
    <property type="evidence" value="ECO:0007669"/>
    <property type="project" value="TreeGrafter"/>
</dbReference>
<keyword evidence="11" id="KW-1185">Reference proteome</keyword>
<dbReference type="Gene3D" id="1.10.510.10">
    <property type="entry name" value="Transferase(Phosphotransferase) domain 1"/>
    <property type="match status" value="1"/>
</dbReference>
<dbReference type="GO" id="GO:0032968">
    <property type="term" value="P:positive regulation of transcription elongation by RNA polymerase II"/>
    <property type="evidence" value="ECO:0007669"/>
    <property type="project" value="TreeGrafter"/>
</dbReference>
<dbReference type="InterPro" id="IPR017441">
    <property type="entry name" value="Protein_kinase_ATP_BS"/>
</dbReference>
<comment type="similarity">
    <text evidence="1">Belongs to the protein kinase superfamily. CMGC Ser/Thr protein kinase family. CDC2/CDKX subfamily.</text>
</comment>
<evidence type="ECO:0000256" key="6">
    <source>
        <dbReference type="ARBA" id="ARBA00022840"/>
    </source>
</evidence>
<keyword evidence="5 10" id="KW-0418">Kinase</keyword>
<dbReference type="GO" id="GO:0005634">
    <property type="term" value="C:nucleus"/>
    <property type="evidence" value="ECO:0007669"/>
    <property type="project" value="TreeGrafter"/>
</dbReference>
<keyword evidence="6 7" id="KW-0067">ATP-binding</keyword>
<evidence type="ECO:0000313" key="11">
    <source>
        <dbReference type="Proteomes" id="UP000717585"/>
    </source>
</evidence>
<keyword evidence="2" id="KW-0723">Serine/threonine-protein kinase</keyword>
<reference evidence="10" key="1">
    <citation type="submission" date="2021-05" db="EMBL/GenBank/DDBJ databases">
        <title>A free-living protist that lacks canonical eukaryotic 1 DNA replication and segregation systems.</title>
        <authorList>
            <person name="Salas-Leiva D.E."/>
            <person name="Tromer E.C."/>
            <person name="Curtis B.A."/>
            <person name="Jerlstrom-Hultqvist J."/>
            <person name="Kolisko M."/>
            <person name="Yi Z."/>
            <person name="Salas-Leiva J.S."/>
            <person name="Gallot-Lavallee L."/>
            <person name="Kops G.J.P.L."/>
            <person name="Archibald J.M."/>
            <person name="Simpson A.G.B."/>
            <person name="Roger A.J."/>
        </authorList>
    </citation>
    <scope>NUCLEOTIDE SEQUENCE</scope>
    <source>
        <strain evidence="10">BICM</strain>
    </source>
</reference>
<dbReference type="EMBL" id="JAHDYR010000067">
    <property type="protein sequence ID" value="KAG9389732.1"/>
    <property type="molecule type" value="Genomic_DNA"/>
</dbReference>
<dbReference type="GO" id="GO:0008353">
    <property type="term" value="F:RNA polymerase II CTD heptapeptide repeat kinase activity"/>
    <property type="evidence" value="ECO:0007669"/>
    <property type="project" value="TreeGrafter"/>
</dbReference>
<dbReference type="PROSITE" id="PS00107">
    <property type="entry name" value="PROTEIN_KINASE_ATP"/>
    <property type="match status" value="1"/>
</dbReference>
<dbReference type="InterPro" id="IPR008271">
    <property type="entry name" value="Ser/Thr_kinase_AS"/>
</dbReference>
<feature type="binding site" evidence="7">
    <location>
        <position position="76"/>
    </location>
    <ligand>
        <name>ATP</name>
        <dbReference type="ChEBI" id="CHEBI:30616"/>
    </ligand>
</feature>
<dbReference type="GO" id="GO:0005524">
    <property type="term" value="F:ATP binding"/>
    <property type="evidence" value="ECO:0007669"/>
    <property type="project" value="UniProtKB-UniRule"/>
</dbReference>
<feature type="region of interest" description="Disordered" evidence="8">
    <location>
        <begin position="619"/>
        <end position="648"/>
    </location>
</feature>
<gene>
    <name evidence="10" type="ORF">J8273_8406</name>
</gene>
<evidence type="ECO:0000256" key="4">
    <source>
        <dbReference type="ARBA" id="ARBA00022741"/>
    </source>
</evidence>
<evidence type="ECO:0000313" key="10">
    <source>
        <dbReference type="EMBL" id="KAG9389732.1"/>
    </source>
</evidence>
<dbReference type="OrthoDB" id="4062651at2759"/>
<evidence type="ECO:0000256" key="5">
    <source>
        <dbReference type="ARBA" id="ARBA00022777"/>
    </source>
</evidence>
<keyword evidence="4 7" id="KW-0547">Nucleotide-binding</keyword>
<sequence>MATPFRAHQFKPKCVGPKENVPRRARRARFLESNYFFHDLNGSASGGRTTHQLGKGTYGQVFYGIERTTGFQVAIKRHFDSGERGLSVATIREINCLKFLQSSRVVALTEVCVECDTEHYADGDDVCTYMVFPFVNHDLSGLLRHNAFHPNGDASMEETVRYIIKNTLLAVRDVHESGILHRDIKPANILLTKSGSIKLADFGLACHTTTRAMSTNVCTLWYRPPEIILSRPDRGHYGEPADMWAIGAILLEFIIGRPAFAGKTEGDTIHAIYERVGSPLVRSWTAGTKLPRYTEAALLPYPTARYEAIPPPMVDLRQGRRTTEHVQSQIGDQLRSHSLFRQPSAQPRTGRRVVFSAPCLDLVSWMLELDPLKRCTVDEALNHYWIKSGNLTSIEQTMTNIDAHESVILAAKARAGQGNADDNDIEPPAELRSRVLLDPSLRMERGWGDYLAEVNAIRTGRHWAPLTTIPAPTHPADTAEFIVTKEEVKPIQPSPPRSYTPRDVPRDRRDPYNDRVPDRGRDTSPEIVEHTWDRSGMGVVHFLASQEICRNHLAPTQLRERGIRCHRDACPYVHLTEADRAYLLEHIEKVRKLEADGKVKTRFLSDRLSGKTLTDIRGPRFGRGYDDRRDRPYGRDNFGHGYGRGSRY</sequence>
<dbReference type="InterPro" id="IPR050108">
    <property type="entry name" value="CDK"/>
</dbReference>
<evidence type="ECO:0000256" key="8">
    <source>
        <dbReference type="SAM" id="MobiDB-lite"/>
    </source>
</evidence>
<protein>
    <submittedName>
        <fullName evidence="10">Protein kinase domain</fullName>
    </submittedName>
</protein>
<dbReference type="PROSITE" id="PS50011">
    <property type="entry name" value="PROTEIN_KINASE_DOM"/>
    <property type="match status" value="1"/>
</dbReference>
<accession>A0A8J6AZI6</accession>
<feature type="region of interest" description="Disordered" evidence="8">
    <location>
        <begin position="486"/>
        <end position="525"/>
    </location>
</feature>
<proteinExistence type="inferred from homology"/>
<feature type="domain" description="Protein kinase" evidence="9">
    <location>
        <begin position="47"/>
        <end position="386"/>
    </location>
</feature>
<dbReference type="InterPro" id="IPR011009">
    <property type="entry name" value="Kinase-like_dom_sf"/>
</dbReference>
<feature type="compositionally biased region" description="Basic and acidic residues" evidence="8">
    <location>
        <begin position="503"/>
        <end position="525"/>
    </location>
</feature>
<evidence type="ECO:0000256" key="2">
    <source>
        <dbReference type="ARBA" id="ARBA00022527"/>
    </source>
</evidence>
<dbReference type="PANTHER" id="PTHR24056">
    <property type="entry name" value="CELL DIVISION PROTEIN KINASE"/>
    <property type="match status" value="1"/>
</dbReference>
<dbReference type="PROSITE" id="PS00108">
    <property type="entry name" value="PROTEIN_KINASE_ST"/>
    <property type="match status" value="1"/>
</dbReference>
<dbReference type="Gene3D" id="3.30.200.20">
    <property type="entry name" value="Phosphorylase Kinase, domain 1"/>
    <property type="match status" value="1"/>
</dbReference>
<evidence type="ECO:0000256" key="7">
    <source>
        <dbReference type="PROSITE-ProRule" id="PRU10141"/>
    </source>
</evidence>
<comment type="caution">
    <text evidence="10">The sequence shown here is derived from an EMBL/GenBank/DDBJ whole genome shotgun (WGS) entry which is preliminary data.</text>
</comment>
<dbReference type="AlphaFoldDB" id="A0A8J6AZI6"/>
<feature type="compositionally biased region" description="Basic and acidic residues" evidence="8">
    <location>
        <begin position="623"/>
        <end position="638"/>
    </location>
</feature>
<dbReference type="SUPFAM" id="SSF56112">
    <property type="entry name" value="Protein kinase-like (PK-like)"/>
    <property type="match status" value="1"/>
</dbReference>
<dbReference type="Pfam" id="PF00069">
    <property type="entry name" value="Pkinase"/>
    <property type="match status" value="1"/>
</dbReference>
<dbReference type="Proteomes" id="UP000717585">
    <property type="component" value="Unassembled WGS sequence"/>
</dbReference>
<evidence type="ECO:0000259" key="9">
    <source>
        <dbReference type="PROSITE" id="PS50011"/>
    </source>
</evidence>
<dbReference type="SMART" id="SM00220">
    <property type="entry name" value="S_TKc"/>
    <property type="match status" value="1"/>
</dbReference>
<keyword evidence="3" id="KW-0808">Transferase</keyword>
<organism evidence="10 11">
    <name type="scientific">Carpediemonas membranifera</name>
    <dbReference type="NCBI Taxonomy" id="201153"/>
    <lineage>
        <taxon>Eukaryota</taxon>
        <taxon>Metamonada</taxon>
        <taxon>Carpediemonas-like organisms</taxon>
        <taxon>Carpediemonas</taxon>
    </lineage>
</organism>